<feature type="transmembrane region" description="Helical" evidence="1">
    <location>
        <begin position="12"/>
        <end position="35"/>
    </location>
</feature>
<reference evidence="2 3" key="1">
    <citation type="submission" date="2023-03" db="EMBL/GenBank/DDBJ databases">
        <title>High recombination rates correlate with genetic variation in Cardiocondyla obscurior ants.</title>
        <authorList>
            <person name="Errbii M."/>
        </authorList>
    </citation>
    <scope>NUCLEOTIDE SEQUENCE [LARGE SCALE GENOMIC DNA]</scope>
    <source>
        <strain evidence="2">Alpha-2009</strain>
        <tissue evidence="2">Whole body</tissue>
    </source>
</reference>
<comment type="caution">
    <text evidence="2">The sequence shown here is derived from an EMBL/GenBank/DDBJ whole genome shotgun (WGS) entry which is preliminary data.</text>
</comment>
<name>A0AAW2GUT2_9HYME</name>
<dbReference type="AlphaFoldDB" id="A0AAW2GUT2"/>
<evidence type="ECO:0000313" key="2">
    <source>
        <dbReference type="EMBL" id="KAL0131030.1"/>
    </source>
</evidence>
<keyword evidence="3" id="KW-1185">Reference proteome</keyword>
<dbReference type="EMBL" id="JADYXP020000002">
    <property type="protein sequence ID" value="KAL0131030.1"/>
    <property type="molecule type" value="Genomic_DNA"/>
</dbReference>
<organism evidence="2 3">
    <name type="scientific">Cardiocondyla obscurior</name>
    <dbReference type="NCBI Taxonomy" id="286306"/>
    <lineage>
        <taxon>Eukaryota</taxon>
        <taxon>Metazoa</taxon>
        <taxon>Ecdysozoa</taxon>
        <taxon>Arthropoda</taxon>
        <taxon>Hexapoda</taxon>
        <taxon>Insecta</taxon>
        <taxon>Pterygota</taxon>
        <taxon>Neoptera</taxon>
        <taxon>Endopterygota</taxon>
        <taxon>Hymenoptera</taxon>
        <taxon>Apocrita</taxon>
        <taxon>Aculeata</taxon>
        <taxon>Formicoidea</taxon>
        <taxon>Formicidae</taxon>
        <taxon>Myrmicinae</taxon>
        <taxon>Cardiocondyla</taxon>
    </lineage>
</organism>
<keyword evidence="1" id="KW-0812">Transmembrane</keyword>
<keyword evidence="1" id="KW-1133">Transmembrane helix</keyword>
<evidence type="ECO:0000313" key="3">
    <source>
        <dbReference type="Proteomes" id="UP001430953"/>
    </source>
</evidence>
<evidence type="ECO:0000256" key="1">
    <source>
        <dbReference type="SAM" id="Phobius"/>
    </source>
</evidence>
<accession>A0AAW2GUT2</accession>
<dbReference type="Proteomes" id="UP001430953">
    <property type="component" value="Unassembled WGS sequence"/>
</dbReference>
<gene>
    <name evidence="2" type="ORF">PUN28_002552</name>
</gene>
<proteinExistence type="predicted"/>
<protein>
    <recommendedName>
        <fullName evidence="4">Secreted protein</fullName>
    </recommendedName>
</protein>
<sequence length="95" mass="11682">MRDARGCIPHRKIYIYIYVYIYNIYIFFLINSSLYCCACEQSRQPHCQHARFSRCLDFFRSPDRSIRRSYKASARKRWSTFTRYEQHAHGREKSR</sequence>
<evidence type="ECO:0008006" key="4">
    <source>
        <dbReference type="Google" id="ProtNLM"/>
    </source>
</evidence>
<keyword evidence="1" id="KW-0472">Membrane</keyword>